<keyword evidence="2" id="KW-1185">Reference proteome</keyword>
<name>A0ABY8TLC1_TETOB</name>
<organism evidence="1 2">
    <name type="scientific">Tetradesmus obliquus</name>
    <name type="common">Green alga</name>
    <name type="synonym">Acutodesmus obliquus</name>
    <dbReference type="NCBI Taxonomy" id="3088"/>
    <lineage>
        <taxon>Eukaryota</taxon>
        <taxon>Viridiplantae</taxon>
        <taxon>Chlorophyta</taxon>
        <taxon>core chlorophytes</taxon>
        <taxon>Chlorophyceae</taxon>
        <taxon>CS clade</taxon>
        <taxon>Sphaeropleales</taxon>
        <taxon>Scenedesmaceae</taxon>
        <taxon>Tetradesmus</taxon>
    </lineage>
</organism>
<accession>A0ABY8TLC1</accession>
<reference evidence="1 2" key="1">
    <citation type="submission" date="2023-05" db="EMBL/GenBank/DDBJ databases">
        <title>A 100% complete, gapless, phased diploid assembly of the Scenedesmus obliquus UTEX 3031 genome.</title>
        <authorList>
            <person name="Biondi T.C."/>
            <person name="Hanschen E.R."/>
            <person name="Kwon T."/>
            <person name="Eng W."/>
            <person name="Kruse C.P.S."/>
            <person name="Koehler S.I."/>
            <person name="Kunde Y."/>
            <person name="Gleasner C.D."/>
            <person name="You Mak K.T."/>
            <person name="Polle J."/>
            <person name="Hovde B.T."/>
            <person name="Starkenburg S.R."/>
        </authorList>
    </citation>
    <scope>NUCLEOTIDE SEQUENCE [LARGE SCALE GENOMIC DNA]</scope>
    <source>
        <strain evidence="1 2">DOE0152z</strain>
    </source>
</reference>
<proteinExistence type="predicted"/>
<evidence type="ECO:0000313" key="2">
    <source>
        <dbReference type="Proteomes" id="UP001244341"/>
    </source>
</evidence>
<protein>
    <submittedName>
        <fullName evidence="1">Uncharacterized protein</fullName>
    </submittedName>
</protein>
<sequence>MQLQGILAKVTCGASSSGLTGPGTTLFLQTFEANKDNAFGAVQRIGPDAANAFQGNYYGSVPITGDSNGFTFFTRWGQPTGNTQNPTQFPATGKLVTQLAIYLDPSDAAFTNEGQKLHYSVALNKAGTAPTFNRDYIFSFGWYSTTDASLSDVTGEALWVSVSHNTGDPKDPNRGPVPITQAGWYYLQHVFYAKPCDTGALSGQQCVYADIKIFTASKGGACGAVYTHSPTGRTASWMLGSDKEETISTVRSPRSGWLIHHQTTAAWQPLMSIDSFSYRTF</sequence>
<dbReference type="Proteomes" id="UP001244341">
    <property type="component" value="Chromosome 1b"/>
</dbReference>
<evidence type="ECO:0000313" key="1">
    <source>
        <dbReference type="EMBL" id="WIA09709.1"/>
    </source>
</evidence>
<gene>
    <name evidence="1" type="ORF">OEZ85_009093</name>
</gene>
<dbReference type="EMBL" id="CP126208">
    <property type="protein sequence ID" value="WIA09709.1"/>
    <property type="molecule type" value="Genomic_DNA"/>
</dbReference>